<accession>A0A6L2JUA1</accession>
<dbReference type="CDD" id="cd01650">
    <property type="entry name" value="RT_nLTR_like"/>
    <property type="match status" value="1"/>
</dbReference>
<dbReference type="InterPro" id="IPR052343">
    <property type="entry name" value="Retrotransposon-Effector_Assoc"/>
</dbReference>
<evidence type="ECO:0000256" key="1">
    <source>
        <dbReference type="SAM" id="Phobius"/>
    </source>
</evidence>
<name>A0A6L2JUA1_TANCI</name>
<dbReference type="AlphaFoldDB" id="A0A6L2JUA1"/>
<gene>
    <name evidence="3" type="ORF">Tci_012105</name>
</gene>
<sequence>MNKGIHQANSNINVKSAPVEPLKRARVPEISSSYIQAVKTGTCSHTDVKDSKPALVLDDSCLYETDYTLSMVSKLNKFGSLPNLKKILMEEGFADINIRYMGGFWVPFKFLTKVTKDNFMSHVGVNSWFSKLQQASNSFSIDERMLWRYLQLVIDGWKGDVIVMSDFNEVRIEDERSGSIFNACGLLLLTLLFLQVVWWRCPMEVGKKLKLLKGHIRLWVKGKKDKALNLKKYLKIKLVALDASIDKGNVTSGTLEDRMANMNNLTSLVKMKSIELAQKAKIKWSIEGDENTKHYHGIINKQRNNLAIRGIIVEEDWIEEPHAVKNEFLSHFRDRFDNPGVFRLILDMDFPNNLSPDQIQDLERMFTKKAIKRAVYDCGLVNLQVLIGSHSASIEGGNSSFVSLIPKTQGAKMVKDFRPISTTYKIIAKLLANRLVTVVGGLVNEVQSAFIANRQILDGPFILNKIIHWSKAKKKQTMIFKVDFKKAFDSVRWDFLDDVLRKFGFGTRWRDWIQSCLKSSRGSILVNGSPTSELQFYKGLKQGDPLSAFLFILVMESLHLSFQKVVNVGLFKGQWCDSNISTIIRVLYCFFRASGLRINLQKIKLLGIAVKNSMVDLAANSISFMTLNLSFSYLHFFNGVAPNVRKMTFVQWDHVLASKDKVGLGVSSFYALNQDGEFSVSSARNIIDDKTLGSSAPKHIGASMFRQRWCQEEIYMSDFVEEIVEGINASNSDELTDQYILDIPPIVDDEAIILFKLDDLKKGAIYACLAGRYGGQMYDRLEDRRLCVVFVRGVKLRDGKEEILGIFDLRGFGFKNSNLSFF</sequence>
<keyword evidence="1" id="KW-0812">Transmembrane</keyword>
<dbReference type="InterPro" id="IPR043502">
    <property type="entry name" value="DNA/RNA_pol_sf"/>
</dbReference>
<keyword evidence="3" id="KW-0548">Nucleotidyltransferase</keyword>
<keyword evidence="1" id="KW-0472">Membrane</keyword>
<dbReference type="Pfam" id="PF00078">
    <property type="entry name" value="RVT_1"/>
    <property type="match status" value="1"/>
</dbReference>
<evidence type="ECO:0000313" key="3">
    <source>
        <dbReference type="EMBL" id="GEU40127.1"/>
    </source>
</evidence>
<proteinExistence type="predicted"/>
<feature type="transmembrane region" description="Helical" evidence="1">
    <location>
        <begin position="180"/>
        <end position="199"/>
    </location>
</feature>
<keyword evidence="3" id="KW-0695">RNA-directed DNA polymerase</keyword>
<comment type="caution">
    <text evidence="3">The sequence shown here is derived from an EMBL/GenBank/DDBJ whole genome shotgun (WGS) entry which is preliminary data.</text>
</comment>
<dbReference type="EMBL" id="BKCJ010001263">
    <property type="protein sequence ID" value="GEU40127.1"/>
    <property type="molecule type" value="Genomic_DNA"/>
</dbReference>
<dbReference type="GO" id="GO:0003964">
    <property type="term" value="F:RNA-directed DNA polymerase activity"/>
    <property type="evidence" value="ECO:0007669"/>
    <property type="project" value="UniProtKB-KW"/>
</dbReference>
<evidence type="ECO:0000259" key="2">
    <source>
        <dbReference type="Pfam" id="PF00078"/>
    </source>
</evidence>
<organism evidence="3">
    <name type="scientific">Tanacetum cinerariifolium</name>
    <name type="common">Dalmatian daisy</name>
    <name type="synonym">Chrysanthemum cinerariifolium</name>
    <dbReference type="NCBI Taxonomy" id="118510"/>
    <lineage>
        <taxon>Eukaryota</taxon>
        <taxon>Viridiplantae</taxon>
        <taxon>Streptophyta</taxon>
        <taxon>Embryophyta</taxon>
        <taxon>Tracheophyta</taxon>
        <taxon>Spermatophyta</taxon>
        <taxon>Magnoliopsida</taxon>
        <taxon>eudicotyledons</taxon>
        <taxon>Gunneridae</taxon>
        <taxon>Pentapetalae</taxon>
        <taxon>asterids</taxon>
        <taxon>campanulids</taxon>
        <taxon>Asterales</taxon>
        <taxon>Asteraceae</taxon>
        <taxon>Asteroideae</taxon>
        <taxon>Anthemideae</taxon>
        <taxon>Anthemidinae</taxon>
        <taxon>Tanacetum</taxon>
    </lineage>
</organism>
<dbReference type="InterPro" id="IPR000477">
    <property type="entry name" value="RT_dom"/>
</dbReference>
<keyword evidence="1" id="KW-1133">Transmembrane helix</keyword>
<dbReference type="PANTHER" id="PTHR46890:SF48">
    <property type="entry name" value="RNA-DIRECTED DNA POLYMERASE"/>
    <property type="match status" value="1"/>
</dbReference>
<dbReference type="PANTHER" id="PTHR46890">
    <property type="entry name" value="NON-LTR RETROLELEMENT REVERSE TRANSCRIPTASE-LIKE PROTEIN-RELATED"/>
    <property type="match status" value="1"/>
</dbReference>
<protein>
    <submittedName>
        <fullName evidence="3">RNA-directed DNA polymerase, eukaryota, reverse transcriptase zinc-binding domain protein</fullName>
    </submittedName>
</protein>
<dbReference type="SUPFAM" id="SSF56672">
    <property type="entry name" value="DNA/RNA polymerases"/>
    <property type="match status" value="1"/>
</dbReference>
<reference evidence="3" key="1">
    <citation type="journal article" date="2019" name="Sci. Rep.">
        <title>Draft genome of Tanacetum cinerariifolium, the natural source of mosquito coil.</title>
        <authorList>
            <person name="Yamashiro T."/>
            <person name="Shiraishi A."/>
            <person name="Satake H."/>
            <person name="Nakayama K."/>
        </authorList>
    </citation>
    <scope>NUCLEOTIDE SEQUENCE</scope>
</reference>
<keyword evidence="3" id="KW-0808">Transferase</keyword>
<feature type="domain" description="Reverse transcriptase" evidence="2">
    <location>
        <begin position="405"/>
        <end position="606"/>
    </location>
</feature>